<dbReference type="RefSeq" id="XP_004253652.1">
    <property type="nucleotide sequence ID" value="XM_004253604.1"/>
</dbReference>
<dbReference type="AlphaFoldDB" id="A0A0A1U561"/>
<dbReference type="SUPFAM" id="SSF50044">
    <property type="entry name" value="SH3-domain"/>
    <property type="match status" value="1"/>
</dbReference>
<dbReference type="Proteomes" id="UP000014680">
    <property type="component" value="Unassembled WGS sequence"/>
</dbReference>
<dbReference type="InterPro" id="IPR001452">
    <property type="entry name" value="SH3_domain"/>
</dbReference>
<feature type="region of interest" description="Disordered" evidence="3">
    <location>
        <begin position="171"/>
        <end position="413"/>
    </location>
</feature>
<sequence length="466" mass="54063">MLPSHLGLGDKDIIDTLNTVRTGGDYEWVVYHVDARNGDLVKDDTGNSVGDMVYLMDGSQVQFAYLRYEMDQTKKFLSVCWCGQGSQDKLKTKFVYYSRDWEDFLKKNQHSISVNISARKEEDVEEAVIVDKLNKSTGTFVRARKTGEQKEDLQGKAKGFWTQQKTVDEKYKTEMDQKAKEREADLASSRAAQAQKLKNQAEEEMRQKNAQREQEVNAFRSQQQQRDQAEQQRWKQQVEADKSKSAARREQEVNAYNQQQQQRDQAEQQRWKGIEQQHRQDVQSHYQESEQQQAAPQVKGNVSAFKNKFAQYAEESEQVPQKPVSSGRKWQPPAKAAEPAAPVQQYEEPQQEVQQEEVPVEQEQYQEEPQQQEEYQEQPPQQQYEEPQQEQAPVEQEQYQEEAQQEPAQGDVYVAEFDYEGQQEGDLSFKEGEQLTLISTEDPEWPIARNAQGVEGSVPMNYLAKH</sequence>
<dbReference type="InterPro" id="IPR036028">
    <property type="entry name" value="SH3-like_dom_sf"/>
</dbReference>
<dbReference type="GeneID" id="14885854"/>
<feature type="compositionally biased region" description="Acidic residues" evidence="3">
    <location>
        <begin position="354"/>
        <end position="376"/>
    </location>
</feature>
<dbReference type="KEGG" id="eiv:EIN_044390"/>
<feature type="domain" description="SH3" evidence="4">
    <location>
        <begin position="408"/>
        <end position="466"/>
    </location>
</feature>
<feature type="compositionally biased region" description="Polar residues" evidence="3">
    <location>
        <begin position="283"/>
        <end position="295"/>
    </location>
</feature>
<name>A0A0A1U561_ENTIV</name>
<feature type="compositionally biased region" description="Basic and acidic residues" evidence="3">
    <location>
        <begin position="171"/>
        <end position="185"/>
    </location>
</feature>
<dbReference type="OMA" id="HYASQYD"/>
<feature type="domain" description="ADF-H" evidence="5">
    <location>
        <begin position="5"/>
        <end position="134"/>
    </location>
</feature>
<proteinExistence type="predicted"/>
<evidence type="ECO:0000256" key="3">
    <source>
        <dbReference type="SAM" id="MobiDB-lite"/>
    </source>
</evidence>
<dbReference type="Pfam" id="PF00018">
    <property type="entry name" value="SH3_1"/>
    <property type="match status" value="1"/>
</dbReference>
<feature type="compositionally biased region" description="Basic and acidic residues" evidence="3">
    <location>
        <begin position="227"/>
        <end position="252"/>
    </location>
</feature>
<dbReference type="Pfam" id="PF00241">
    <property type="entry name" value="Cofilin_ADF"/>
    <property type="match status" value="1"/>
</dbReference>
<protein>
    <submittedName>
        <fullName evidence="6">Uncharacterized protein</fullName>
    </submittedName>
</protein>
<dbReference type="GO" id="GO:0030427">
    <property type="term" value="C:site of polarized growth"/>
    <property type="evidence" value="ECO:0007669"/>
    <property type="project" value="TreeGrafter"/>
</dbReference>
<dbReference type="OrthoDB" id="5971719at2759"/>
<dbReference type="GO" id="GO:0005884">
    <property type="term" value="C:actin filament"/>
    <property type="evidence" value="ECO:0007669"/>
    <property type="project" value="TreeGrafter"/>
</dbReference>
<dbReference type="Gene3D" id="2.30.30.40">
    <property type="entry name" value="SH3 Domains"/>
    <property type="match status" value="1"/>
</dbReference>
<dbReference type="InterPro" id="IPR029006">
    <property type="entry name" value="ADF-H/Gelsolin-like_dom_sf"/>
</dbReference>
<feature type="compositionally biased region" description="Low complexity" evidence="3">
    <location>
        <begin position="253"/>
        <end position="263"/>
    </location>
</feature>
<dbReference type="SMART" id="SM00326">
    <property type="entry name" value="SH3"/>
    <property type="match status" value="1"/>
</dbReference>
<dbReference type="InterPro" id="IPR002108">
    <property type="entry name" value="ADF-H"/>
</dbReference>
<evidence type="ECO:0000259" key="5">
    <source>
        <dbReference type="PROSITE" id="PS51263"/>
    </source>
</evidence>
<dbReference type="SUPFAM" id="SSF55753">
    <property type="entry name" value="Actin depolymerizing proteins"/>
    <property type="match status" value="1"/>
</dbReference>
<feature type="compositionally biased region" description="Basic and acidic residues" evidence="3">
    <location>
        <begin position="199"/>
        <end position="215"/>
    </location>
</feature>
<dbReference type="Gene3D" id="3.40.20.10">
    <property type="entry name" value="Severin"/>
    <property type="match status" value="1"/>
</dbReference>
<dbReference type="EMBL" id="KB206902">
    <property type="protein sequence ID" value="ELP86881.1"/>
    <property type="molecule type" value="Genomic_DNA"/>
</dbReference>
<accession>A0A0A1U561</accession>
<gene>
    <name evidence="6" type="ORF">EIN_044390</name>
</gene>
<dbReference type="PANTHER" id="PTHR10829">
    <property type="entry name" value="CORTACTIN AND DREBRIN"/>
    <property type="match status" value="1"/>
</dbReference>
<evidence type="ECO:0000313" key="6">
    <source>
        <dbReference type="EMBL" id="ELP86881.1"/>
    </source>
</evidence>
<dbReference type="PROSITE" id="PS50002">
    <property type="entry name" value="SH3"/>
    <property type="match status" value="1"/>
</dbReference>
<evidence type="ECO:0000313" key="7">
    <source>
        <dbReference type="Proteomes" id="UP000014680"/>
    </source>
</evidence>
<reference evidence="6 7" key="1">
    <citation type="submission" date="2012-10" db="EMBL/GenBank/DDBJ databases">
        <authorList>
            <person name="Zafar N."/>
            <person name="Inman J."/>
            <person name="Hall N."/>
            <person name="Lorenzi H."/>
            <person name="Caler E."/>
        </authorList>
    </citation>
    <scope>NUCLEOTIDE SEQUENCE [LARGE SCALE GENOMIC DNA]</scope>
    <source>
        <strain evidence="6 7">IP1</strain>
    </source>
</reference>
<feature type="compositionally biased region" description="Low complexity" evidence="3">
    <location>
        <begin position="332"/>
        <end position="353"/>
    </location>
</feature>
<dbReference type="PANTHER" id="PTHR10829:SF25">
    <property type="entry name" value="DREBRIN-LIKE PROTEIN"/>
    <property type="match status" value="1"/>
</dbReference>
<organism evidence="6 7">
    <name type="scientific">Entamoeba invadens IP1</name>
    <dbReference type="NCBI Taxonomy" id="370355"/>
    <lineage>
        <taxon>Eukaryota</taxon>
        <taxon>Amoebozoa</taxon>
        <taxon>Evosea</taxon>
        <taxon>Archamoebae</taxon>
        <taxon>Mastigamoebida</taxon>
        <taxon>Entamoebidae</taxon>
        <taxon>Entamoeba</taxon>
    </lineage>
</organism>
<evidence type="ECO:0000256" key="1">
    <source>
        <dbReference type="ARBA" id="ARBA00022443"/>
    </source>
</evidence>
<evidence type="ECO:0000259" key="4">
    <source>
        <dbReference type="PROSITE" id="PS50002"/>
    </source>
</evidence>
<keyword evidence="7" id="KW-1185">Reference proteome</keyword>
<dbReference type="GO" id="GO:0030864">
    <property type="term" value="C:cortical actin cytoskeleton"/>
    <property type="evidence" value="ECO:0007669"/>
    <property type="project" value="TreeGrafter"/>
</dbReference>
<feature type="compositionally biased region" description="Low complexity" evidence="3">
    <location>
        <begin position="377"/>
        <end position="397"/>
    </location>
</feature>
<dbReference type="GO" id="GO:0030833">
    <property type="term" value="P:regulation of actin filament polymerization"/>
    <property type="evidence" value="ECO:0007669"/>
    <property type="project" value="TreeGrafter"/>
</dbReference>
<evidence type="ECO:0000256" key="2">
    <source>
        <dbReference type="PROSITE-ProRule" id="PRU00192"/>
    </source>
</evidence>
<dbReference type="PROSITE" id="PS51263">
    <property type="entry name" value="ADF_H"/>
    <property type="match status" value="1"/>
</dbReference>
<feature type="compositionally biased region" description="Basic and acidic residues" evidence="3">
    <location>
        <begin position="264"/>
        <end position="282"/>
    </location>
</feature>
<dbReference type="PRINTS" id="PR00452">
    <property type="entry name" value="SH3DOMAIN"/>
</dbReference>
<dbReference type="GO" id="GO:0051015">
    <property type="term" value="F:actin filament binding"/>
    <property type="evidence" value="ECO:0007669"/>
    <property type="project" value="TreeGrafter"/>
</dbReference>
<dbReference type="VEuPathDB" id="AmoebaDB:EIN_044390"/>
<keyword evidence="1 2" id="KW-0728">SH3 domain</keyword>